<keyword evidence="1" id="KW-0175">Coiled coil</keyword>
<keyword evidence="3" id="KW-1185">Reference proteome</keyword>
<dbReference type="EMBL" id="FOOC01000005">
    <property type="protein sequence ID" value="SFF48345.1"/>
    <property type="molecule type" value="Genomic_DNA"/>
</dbReference>
<dbReference type="OrthoDB" id="7068067at2"/>
<dbReference type="Proteomes" id="UP000199771">
    <property type="component" value="Unassembled WGS sequence"/>
</dbReference>
<evidence type="ECO:0008006" key="4">
    <source>
        <dbReference type="Google" id="ProtNLM"/>
    </source>
</evidence>
<name>A0A1I2J120_9GAMM</name>
<evidence type="ECO:0000313" key="3">
    <source>
        <dbReference type="Proteomes" id="UP000199771"/>
    </source>
</evidence>
<gene>
    <name evidence="2" type="ORF">SAMN04488120_105127</name>
</gene>
<evidence type="ECO:0000256" key="1">
    <source>
        <dbReference type="SAM" id="Coils"/>
    </source>
</evidence>
<organism evidence="2 3">
    <name type="scientific">Fontimonas thermophila</name>
    <dbReference type="NCBI Taxonomy" id="1076937"/>
    <lineage>
        <taxon>Bacteria</taxon>
        <taxon>Pseudomonadati</taxon>
        <taxon>Pseudomonadota</taxon>
        <taxon>Gammaproteobacteria</taxon>
        <taxon>Nevskiales</taxon>
        <taxon>Nevskiaceae</taxon>
        <taxon>Fontimonas</taxon>
    </lineage>
</organism>
<evidence type="ECO:0000313" key="2">
    <source>
        <dbReference type="EMBL" id="SFF48345.1"/>
    </source>
</evidence>
<proteinExistence type="predicted"/>
<feature type="coiled-coil region" evidence="1">
    <location>
        <begin position="6"/>
        <end position="61"/>
    </location>
</feature>
<sequence length="66" mass="7856">MIDAEIQQLEERVQRLIAAYRQARLEQKRALQERDRLLALNAELRRRIEAIVERVRSLESEQEASP</sequence>
<accession>A0A1I2J120</accession>
<dbReference type="AlphaFoldDB" id="A0A1I2J120"/>
<dbReference type="STRING" id="1076937.SAMN04488120_105127"/>
<protein>
    <recommendedName>
        <fullName evidence="4">Cell division protein ZapB</fullName>
    </recommendedName>
</protein>
<reference evidence="2 3" key="1">
    <citation type="submission" date="2016-10" db="EMBL/GenBank/DDBJ databases">
        <authorList>
            <person name="de Groot N.N."/>
        </authorList>
    </citation>
    <scope>NUCLEOTIDE SEQUENCE [LARGE SCALE GENOMIC DNA]</scope>
    <source>
        <strain evidence="2 3">DSM 23609</strain>
    </source>
</reference>
<dbReference type="RefSeq" id="WP_091533233.1">
    <property type="nucleotide sequence ID" value="NZ_FOOC01000005.1"/>
</dbReference>